<comment type="cofactor">
    <cofactor evidence="2">
        <name>Zn(2+)</name>
        <dbReference type="ChEBI" id="CHEBI:29105"/>
    </cofactor>
    <text evidence="2">Binds 1 zinc ion per subunit.</text>
</comment>
<dbReference type="STRING" id="1461693.ATO10_02580"/>
<dbReference type="Proteomes" id="UP000024836">
    <property type="component" value="Unassembled WGS sequence"/>
</dbReference>
<evidence type="ECO:0000256" key="1">
    <source>
        <dbReference type="PIRNR" id="PIRNR006615"/>
    </source>
</evidence>
<dbReference type="OrthoDB" id="9772308at2"/>
<name>A0A058ZQV2_9RHOB</name>
<evidence type="ECO:0000256" key="2">
    <source>
        <dbReference type="PIRSR" id="PIRSR006615-1"/>
    </source>
</evidence>
<gene>
    <name evidence="4" type="ORF">ATO10_02580</name>
</gene>
<dbReference type="CDD" id="cd06460">
    <property type="entry name" value="M32_Taq"/>
    <property type="match status" value="1"/>
</dbReference>
<keyword evidence="5" id="KW-1185">Reference proteome</keyword>
<dbReference type="PATRIC" id="fig|1461693.3.peg.534"/>
<dbReference type="InterPro" id="IPR001333">
    <property type="entry name" value="Peptidase_M32_Taq"/>
</dbReference>
<dbReference type="PIRSF" id="PIRSF006615">
    <property type="entry name" value="Zn_crbxpep_Taq"/>
    <property type="match status" value="1"/>
</dbReference>
<dbReference type="GO" id="GO:0046872">
    <property type="term" value="F:metal ion binding"/>
    <property type="evidence" value="ECO:0007669"/>
    <property type="project" value="UniProtKB-KW"/>
</dbReference>
<dbReference type="Pfam" id="PF02074">
    <property type="entry name" value="Peptidase_M32"/>
    <property type="match status" value="1"/>
</dbReference>
<dbReference type="GO" id="GO:0004181">
    <property type="term" value="F:metallocarboxypeptidase activity"/>
    <property type="evidence" value="ECO:0007669"/>
    <property type="project" value="UniProtKB-UniRule"/>
</dbReference>
<keyword evidence="1" id="KW-0482">Metalloprotease</keyword>
<comment type="function">
    <text evidence="1">Broad specificity carboxypetidase that releases amino acids sequentially from the C-terminus, including neutral, aromatic, polar and basic residues.</text>
</comment>
<dbReference type="PROSITE" id="PS52034">
    <property type="entry name" value="PEPTIDASE_M32"/>
    <property type="match status" value="1"/>
</dbReference>
<reference evidence="4 5" key="1">
    <citation type="submission" date="2013-04" db="EMBL/GenBank/DDBJ databases">
        <title>Shimia sp. 22II-S11-Z10 Genome Sequencing.</title>
        <authorList>
            <person name="Lai Q."/>
            <person name="Li G."/>
            <person name="Shao Z."/>
        </authorList>
    </citation>
    <scope>NUCLEOTIDE SEQUENCE [LARGE SCALE GENOMIC DNA]</scope>
    <source>
        <strain evidence="5">22II-S11-Z10</strain>
    </source>
</reference>
<dbReference type="SUPFAM" id="SSF55486">
    <property type="entry name" value="Metalloproteases ('zincins'), catalytic domain"/>
    <property type="match status" value="1"/>
</dbReference>
<dbReference type="AlphaFoldDB" id="A0A058ZQV2"/>
<evidence type="ECO:0000313" key="4">
    <source>
        <dbReference type="EMBL" id="KCV83610.1"/>
    </source>
</evidence>
<feature type="active site" description="Proton donor/acceptor" evidence="3">
    <location>
        <position position="260"/>
    </location>
</feature>
<dbReference type="GO" id="GO:0006508">
    <property type="term" value="P:proteolysis"/>
    <property type="evidence" value="ECO:0007669"/>
    <property type="project" value="UniProtKB-UniRule"/>
</dbReference>
<keyword evidence="2" id="KW-0862">Zinc</keyword>
<keyword evidence="1 2" id="KW-0479">Metal-binding</keyword>
<accession>A0A058ZQV2</accession>
<evidence type="ECO:0000313" key="5">
    <source>
        <dbReference type="Proteomes" id="UP000024836"/>
    </source>
</evidence>
<evidence type="ECO:0000256" key="3">
    <source>
        <dbReference type="PIRSR" id="PIRSR006615-2"/>
    </source>
</evidence>
<dbReference type="RefSeq" id="WP_035247592.1">
    <property type="nucleotide sequence ID" value="NZ_AQQY01000001.1"/>
</dbReference>
<organism evidence="4 5">
    <name type="scientific">Actibacterium atlanticum</name>
    <dbReference type="NCBI Taxonomy" id="1461693"/>
    <lineage>
        <taxon>Bacteria</taxon>
        <taxon>Pseudomonadati</taxon>
        <taxon>Pseudomonadota</taxon>
        <taxon>Alphaproteobacteria</taxon>
        <taxon>Rhodobacterales</taxon>
        <taxon>Roseobacteraceae</taxon>
        <taxon>Actibacterium</taxon>
    </lineage>
</organism>
<dbReference type="PANTHER" id="PTHR34217">
    <property type="entry name" value="METAL-DEPENDENT CARBOXYPEPTIDASE"/>
    <property type="match status" value="1"/>
</dbReference>
<dbReference type="Gene3D" id="1.10.1370.30">
    <property type="match status" value="1"/>
</dbReference>
<comment type="catalytic activity">
    <reaction evidence="1">
        <text>Release of a C-terminal amino acid with broad specificity, except for -Pro.</text>
        <dbReference type="EC" id="3.4.17.19"/>
    </reaction>
</comment>
<dbReference type="PANTHER" id="PTHR34217:SF1">
    <property type="entry name" value="CARBOXYPEPTIDASE 1"/>
    <property type="match status" value="1"/>
</dbReference>
<dbReference type="EMBL" id="AQQY01000001">
    <property type="protein sequence ID" value="KCV83610.1"/>
    <property type="molecule type" value="Genomic_DNA"/>
</dbReference>
<keyword evidence="1" id="KW-0645">Protease</keyword>
<dbReference type="EC" id="3.4.17.19" evidence="1"/>
<feature type="binding site" evidence="2">
    <location>
        <position position="289"/>
    </location>
    <ligand>
        <name>Zn(2+)</name>
        <dbReference type="ChEBI" id="CHEBI:29105"/>
        <note>catalytic</note>
    </ligand>
</feature>
<comment type="similarity">
    <text evidence="1">Belongs to the peptidase M32 family.</text>
</comment>
<dbReference type="eggNOG" id="COG2317">
    <property type="taxonomic scope" value="Bacteria"/>
</dbReference>
<feature type="binding site" evidence="2">
    <location>
        <position position="259"/>
    </location>
    <ligand>
        <name>Zn(2+)</name>
        <dbReference type="ChEBI" id="CHEBI:29105"/>
        <note>catalytic</note>
    </ligand>
</feature>
<comment type="caution">
    <text evidence="4">The sequence shown here is derived from an EMBL/GenBank/DDBJ whole genome shotgun (WGS) entry which is preliminary data.</text>
</comment>
<dbReference type="PRINTS" id="PR00998">
    <property type="entry name" value="CRBOXYPTASET"/>
</dbReference>
<keyword evidence="1" id="KW-0378">Hydrolase</keyword>
<feature type="binding site" evidence="2">
    <location>
        <position position="263"/>
    </location>
    <ligand>
        <name>Zn(2+)</name>
        <dbReference type="ChEBI" id="CHEBI:29105"/>
        <note>catalytic</note>
    </ligand>
</feature>
<keyword evidence="1 4" id="KW-0121">Carboxypeptidase</keyword>
<sequence>MTQHPYDALMAHQFETEALAQIAGRLGWDQETMMPSGAGAQRAEEVGVLEAVLHARRIDPRMGEWLSAINDADLTEVEAAQMRHIRRSYARTVKLPEKLVIAQAKLASRAHGIWAEARETDDVDFFLPVLEEVIELKREEAAALADGGDLYDALLEEYEPGTTGDQIGAMFDRMRDRLVPLREKIIGSNTYIAPLAGHFPEDGQMTLARYVADRFGYDFRHGRLDKSVHPFSSGSGTDVRITTRVDEADPQNCVYSTIHEVGHGCYEQQIDPEFGMTPLGGGVSMGVHESQSRIYENQIGRSRAFTRWLYTRMRDIFGHAGAADAENFYRAVNRVHSGFIRTEADEVHYNLHIMLRFDLERDLIRGALEVADLEEAWNSRFTADFGGQVDKPSNGVLQDVHWAAGLFGYFPTYALGNVYAGCLNKALRQAVPDLDLPLSRGMTEDATDWLRDNVQVHGGLYQPRDLIARACGFDPSEEPLLDYLETKFGDIYGL</sequence>
<protein>
    <recommendedName>
        <fullName evidence="1">Metal-dependent carboxypeptidase</fullName>
        <ecNumber evidence="1">3.4.17.19</ecNumber>
    </recommendedName>
</protein>
<proteinExistence type="inferred from homology"/>